<reference evidence="1" key="1">
    <citation type="submission" date="2022-11" db="EMBL/GenBank/DDBJ databases">
        <title>Genome Resource of Sclerotinia nivalis Strain SnTB1, a Plant Pathogen Isolated from American Ginseng.</title>
        <authorList>
            <person name="Fan S."/>
        </authorList>
    </citation>
    <scope>NUCLEOTIDE SEQUENCE</scope>
    <source>
        <strain evidence="1">SnTB1</strain>
    </source>
</reference>
<dbReference type="AlphaFoldDB" id="A0A9X0AED7"/>
<evidence type="ECO:0000313" key="1">
    <source>
        <dbReference type="EMBL" id="KAJ8061295.1"/>
    </source>
</evidence>
<comment type="caution">
    <text evidence="1">The sequence shown here is derived from an EMBL/GenBank/DDBJ whole genome shotgun (WGS) entry which is preliminary data.</text>
</comment>
<dbReference type="EMBL" id="JAPEIS010000012">
    <property type="protein sequence ID" value="KAJ8061295.1"/>
    <property type="molecule type" value="Genomic_DNA"/>
</dbReference>
<keyword evidence="2" id="KW-1185">Reference proteome</keyword>
<dbReference type="Proteomes" id="UP001152300">
    <property type="component" value="Unassembled WGS sequence"/>
</dbReference>
<name>A0A9X0AED7_9HELO</name>
<dbReference type="OrthoDB" id="3507298at2759"/>
<organism evidence="1 2">
    <name type="scientific">Sclerotinia nivalis</name>
    <dbReference type="NCBI Taxonomy" id="352851"/>
    <lineage>
        <taxon>Eukaryota</taxon>
        <taxon>Fungi</taxon>
        <taxon>Dikarya</taxon>
        <taxon>Ascomycota</taxon>
        <taxon>Pezizomycotina</taxon>
        <taxon>Leotiomycetes</taxon>
        <taxon>Helotiales</taxon>
        <taxon>Sclerotiniaceae</taxon>
        <taxon>Sclerotinia</taxon>
    </lineage>
</organism>
<sequence>MARMLAPIVRYNDSQWRAIKSSTFAFFNSQSSISIILSQKSHLINTKVEANNNHPSLKAEDIEIIKEVIRVHNAICMSLYLSIRRTIVALSKFPNSNGVESKTNVQITVNNTDPTPLPQFQNSIRYDERQVIKYFLWGRSTYFPILYFNASKEPRKNIAPFPSCSSFYPSLTPPNP</sequence>
<gene>
    <name evidence="1" type="ORF">OCU04_010358</name>
</gene>
<evidence type="ECO:0000313" key="2">
    <source>
        <dbReference type="Proteomes" id="UP001152300"/>
    </source>
</evidence>
<proteinExistence type="predicted"/>
<protein>
    <submittedName>
        <fullName evidence="1">Uncharacterized protein</fullName>
    </submittedName>
</protein>
<accession>A0A9X0AED7</accession>